<dbReference type="GO" id="GO:0016620">
    <property type="term" value="F:oxidoreductase activity, acting on the aldehyde or oxo group of donors, NAD or NADP as acceptor"/>
    <property type="evidence" value="ECO:0007669"/>
    <property type="project" value="InterPro"/>
</dbReference>
<evidence type="ECO:0000256" key="4">
    <source>
        <dbReference type="SAM" id="SignalP"/>
    </source>
</evidence>
<evidence type="ECO:0000313" key="7">
    <source>
        <dbReference type="Proteomes" id="UP000770661"/>
    </source>
</evidence>
<name>A0A8J4Y602_CHIOP</name>
<dbReference type="SUPFAM" id="SSF53720">
    <property type="entry name" value="ALDH-like"/>
    <property type="match status" value="1"/>
</dbReference>
<evidence type="ECO:0000256" key="2">
    <source>
        <dbReference type="ARBA" id="ARBA00023002"/>
    </source>
</evidence>
<feature type="chain" id="PRO_5035242276" evidence="4">
    <location>
        <begin position="31"/>
        <end position="534"/>
    </location>
</feature>
<dbReference type="FunFam" id="3.40.605.10:FF:000007">
    <property type="entry name" value="NAD/NADP-dependent betaine aldehyde dehydrogenase"/>
    <property type="match status" value="1"/>
</dbReference>
<dbReference type="FunFam" id="3.40.309.10:FF:000012">
    <property type="entry name" value="Betaine aldehyde dehydrogenase"/>
    <property type="match status" value="1"/>
</dbReference>
<dbReference type="InterPro" id="IPR016160">
    <property type="entry name" value="Ald_DH_CS_CYS"/>
</dbReference>
<keyword evidence="7" id="KW-1185">Reference proteome</keyword>
<evidence type="ECO:0000313" key="6">
    <source>
        <dbReference type="EMBL" id="KAG0715505.1"/>
    </source>
</evidence>
<dbReference type="AlphaFoldDB" id="A0A8J4Y602"/>
<dbReference type="Gene3D" id="3.40.309.10">
    <property type="entry name" value="Aldehyde Dehydrogenase, Chain A, domain 2"/>
    <property type="match status" value="1"/>
</dbReference>
<dbReference type="EMBL" id="JACEEZ010019650">
    <property type="protein sequence ID" value="KAG0715505.1"/>
    <property type="molecule type" value="Genomic_DNA"/>
</dbReference>
<evidence type="ECO:0000256" key="3">
    <source>
        <dbReference type="ARBA" id="ARBA00023027"/>
    </source>
</evidence>
<keyword evidence="2" id="KW-0560">Oxidoreductase</keyword>
<dbReference type="InterPro" id="IPR016162">
    <property type="entry name" value="Ald_DH_N"/>
</dbReference>
<feature type="signal peptide" evidence="4">
    <location>
        <begin position="1"/>
        <end position="30"/>
    </location>
</feature>
<dbReference type="Proteomes" id="UP000770661">
    <property type="component" value="Unassembled WGS sequence"/>
</dbReference>
<dbReference type="CDD" id="cd07093">
    <property type="entry name" value="ALDH_F8_HMSADH"/>
    <property type="match status" value="1"/>
</dbReference>
<evidence type="ECO:0000259" key="5">
    <source>
        <dbReference type="Pfam" id="PF00171"/>
    </source>
</evidence>
<comment type="caution">
    <text evidence="6">The sequence shown here is derived from an EMBL/GenBank/DDBJ whole genome shotgun (WGS) entry which is preliminary data.</text>
</comment>
<dbReference type="InterPro" id="IPR016161">
    <property type="entry name" value="Ald_DH/histidinol_DH"/>
</dbReference>
<gene>
    <name evidence="6" type="primary">ALDH8A1</name>
    <name evidence="6" type="ORF">GWK47_001284</name>
</gene>
<proteinExistence type="inferred from homology"/>
<feature type="domain" description="Aldehyde dehydrogenase" evidence="5">
    <location>
        <begin position="67"/>
        <end position="530"/>
    </location>
</feature>
<accession>A0A8J4Y602</accession>
<reference evidence="6" key="1">
    <citation type="submission" date="2020-07" db="EMBL/GenBank/DDBJ databases">
        <title>The High-quality genome of the commercially important snow crab, Chionoecetes opilio.</title>
        <authorList>
            <person name="Jeong J.-H."/>
            <person name="Ryu S."/>
        </authorList>
    </citation>
    <scope>NUCLEOTIDE SEQUENCE</scope>
    <source>
        <strain evidence="6">MADBK_172401_WGS</strain>
        <tissue evidence="6">Digestive gland</tissue>
    </source>
</reference>
<dbReference type="OrthoDB" id="310895at2759"/>
<dbReference type="InterPro" id="IPR015590">
    <property type="entry name" value="Aldehyde_DH_dom"/>
</dbReference>
<dbReference type="Pfam" id="PF00171">
    <property type="entry name" value="Aldedh"/>
    <property type="match status" value="1"/>
</dbReference>
<organism evidence="6 7">
    <name type="scientific">Chionoecetes opilio</name>
    <name type="common">Atlantic snow crab</name>
    <name type="synonym">Cancer opilio</name>
    <dbReference type="NCBI Taxonomy" id="41210"/>
    <lineage>
        <taxon>Eukaryota</taxon>
        <taxon>Metazoa</taxon>
        <taxon>Ecdysozoa</taxon>
        <taxon>Arthropoda</taxon>
        <taxon>Crustacea</taxon>
        <taxon>Multicrustacea</taxon>
        <taxon>Malacostraca</taxon>
        <taxon>Eumalacostraca</taxon>
        <taxon>Eucarida</taxon>
        <taxon>Decapoda</taxon>
        <taxon>Pleocyemata</taxon>
        <taxon>Brachyura</taxon>
        <taxon>Eubrachyura</taxon>
        <taxon>Majoidea</taxon>
        <taxon>Majidae</taxon>
        <taxon>Chionoecetes</taxon>
    </lineage>
</organism>
<dbReference type="Gene3D" id="3.40.605.10">
    <property type="entry name" value="Aldehyde Dehydrogenase, Chain A, domain 1"/>
    <property type="match status" value="1"/>
</dbReference>
<dbReference type="PANTHER" id="PTHR43720:SF2">
    <property type="entry name" value="2-AMINOMUCONIC SEMIALDEHYDE DEHYDROGENASE"/>
    <property type="match status" value="1"/>
</dbReference>
<dbReference type="PANTHER" id="PTHR43720">
    <property type="entry name" value="2-AMINOMUCONIC SEMIALDEHYDE DEHYDROGENASE"/>
    <property type="match status" value="1"/>
</dbReference>
<keyword evidence="3" id="KW-0520">NAD</keyword>
<sequence>MAALKGAAPRRAHHLLHLTALPSLCVSCAACSVSTLIHCLLSDMDMDEPVMISNFIGGEMVPCPHHLDSHEPSTGRVWAKVPDSGQAEVDAAVSAAHAAFEGWSSKSAQTRANHLLRIADILESRLELFAEAESRDQGKPVWLARTLDIPRCVHNLRHFAHAIPHHLNKSSVNPEVGVVNYTLREPQGVAGLISPWNLPLYLLTFKLAPALMCGNTVVAKPSEMTSVTAYMFCKVLQDADLPAGVVNMVFGRGPSAGQALITHPQVPLVSFTGSTATADTLPWPQHPCSRSCLLRFVHEAMGGKNAAVLFDDCEMDSCLDTLKRSCFVNSGQVCLCTSRIFVHQSVFKEFLERFVSVAREVKVGPPSKKESFMGPLNSKPHLAKVLKYITYAVEDGGEVLCGPEVDRSDLPALNKEGYFMRPTVITGLSDKSRCIQEEIFGPVTCVLPFETEEEVIHRVNDTPYGLCASVFTSNLARGHRVAHKLKVGTVWTNCWLVRDLDMPFGGVKSSGLGRESTQDSLEFYTEAKTVCTKI</sequence>
<protein>
    <submittedName>
        <fullName evidence="6">Aldehyde dehydrogenase family 8 member A1</fullName>
    </submittedName>
</protein>
<comment type="similarity">
    <text evidence="1">Belongs to the aldehyde dehydrogenase family.</text>
</comment>
<keyword evidence="4" id="KW-0732">Signal</keyword>
<dbReference type="InterPro" id="IPR016163">
    <property type="entry name" value="Ald_DH_C"/>
</dbReference>
<dbReference type="PROSITE" id="PS00070">
    <property type="entry name" value="ALDEHYDE_DEHYDR_CYS"/>
    <property type="match status" value="1"/>
</dbReference>
<evidence type="ECO:0000256" key="1">
    <source>
        <dbReference type="ARBA" id="ARBA00009986"/>
    </source>
</evidence>